<dbReference type="PIRSF" id="PIRSF037846">
    <property type="entry name" value="Autolysin_YrvJ_prd"/>
    <property type="match status" value="1"/>
</dbReference>
<dbReference type="PROSITE" id="PS51781">
    <property type="entry name" value="SH3B"/>
    <property type="match status" value="3"/>
</dbReference>
<dbReference type="CDD" id="cd02696">
    <property type="entry name" value="MurNAc-LAA"/>
    <property type="match status" value="1"/>
</dbReference>
<dbReference type="PANTHER" id="PTHR30404:SF7">
    <property type="entry name" value="CELL WALL AMIDASE LYTH-RELATED"/>
    <property type="match status" value="1"/>
</dbReference>
<dbReference type="GO" id="GO:0008745">
    <property type="term" value="F:N-acetylmuramoyl-L-alanine amidase activity"/>
    <property type="evidence" value="ECO:0007669"/>
    <property type="project" value="InterPro"/>
</dbReference>
<dbReference type="InterPro" id="IPR003646">
    <property type="entry name" value="SH3-like_bac-type"/>
</dbReference>
<dbReference type="AlphaFoldDB" id="A0A0R2LN54"/>
<keyword evidence="2" id="KW-0961">Cell wall biogenesis/degradation</keyword>
<evidence type="ECO:0000256" key="3">
    <source>
        <dbReference type="SAM" id="MobiDB-lite"/>
    </source>
</evidence>
<dbReference type="InterPro" id="IPR050695">
    <property type="entry name" value="N-acetylmuramoyl_amidase_3"/>
</dbReference>
<evidence type="ECO:0000256" key="2">
    <source>
        <dbReference type="ARBA" id="ARBA00023316"/>
    </source>
</evidence>
<dbReference type="GO" id="GO:0009253">
    <property type="term" value="P:peptidoglycan catabolic process"/>
    <property type="evidence" value="ECO:0007669"/>
    <property type="project" value="InterPro"/>
</dbReference>
<dbReference type="EMBL" id="JQCF01000002">
    <property type="protein sequence ID" value="KRO00493.1"/>
    <property type="molecule type" value="Genomic_DNA"/>
</dbReference>
<dbReference type="Pfam" id="PF01520">
    <property type="entry name" value="Amidase_3"/>
    <property type="match status" value="1"/>
</dbReference>
<reference evidence="6 7" key="1">
    <citation type="journal article" date="2015" name="Genome Announc.">
        <title>Expanding the biotechnology potential of lactobacilli through comparative genomics of 213 strains and associated genera.</title>
        <authorList>
            <person name="Sun Z."/>
            <person name="Harris H.M."/>
            <person name="McCann A."/>
            <person name="Guo C."/>
            <person name="Argimon S."/>
            <person name="Zhang W."/>
            <person name="Yang X."/>
            <person name="Jeffery I.B."/>
            <person name="Cooney J.C."/>
            <person name="Kagawa T.F."/>
            <person name="Liu W."/>
            <person name="Song Y."/>
            <person name="Salvetti E."/>
            <person name="Wrobel A."/>
            <person name="Rasinkangas P."/>
            <person name="Parkhill J."/>
            <person name="Rea M.C."/>
            <person name="O'Sullivan O."/>
            <person name="Ritari J."/>
            <person name="Douillard F.P."/>
            <person name="Paul Ross R."/>
            <person name="Yang R."/>
            <person name="Briner A.E."/>
            <person name="Felis G.E."/>
            <person name="de Vos W.M."/>
            <person name="Barrangou R."/>
            <person name="Klaenhammer T.R."/>
            <person name="Caufield P.W."/>
            <person name="Cui Y."/>
            <person name="Zhang H."/>
            <person name="O'Toole P.W."/>
        </authorList>
    </citation>
    <scope>NUCLEOTIDE SEQUENCE [LARGE SCALE GENOMIC DNA]</scope>
    <source>
        <strain evidence="6 7">DSM 24716</strain>
    </source>
</reference>
<dbReference type="STRING" id="993692.IV57_GL000929"/>
<comment type="caution">
    <text evidence="6">The sequence shown here is derived from an EMBL/GenBank/DDBJ whole genome shotgun (WGS) entry which is preliminary data.</text>
</comment>
<feature type="domain" description="SH3b" evidence="5">
    <location>
        <begin position="33"/>
        <end position="97"/>
    </location>
</feature>
<evidence type="ECO:0000256" key="1">
    <source>
        <dbReference type="ARBA" id="ARBA00022801"/>
    </source>
</evidence>
<dbReference type="Proteomes" id="UP000051006">
    <property type="component" value="Unassembled WGS sequence"/>
</dbReference>
<name>A0A0R2LN54_9LACO</name>
<keyword evidence="7" id="KW-1185">Reference proteome</keyword>
<feature type="domain" description="SH3b" evidence="5">
    <location>
        <begin position="183"/>
        <end position="247"/>
    </location>
</feature>
<feature type="compositionally biased region" description="Low complexity" evidence="3">
    <location>
        <begin position="167"/>
        <end position="181"/>
    </location>
</feature>
<dbReference type="PATRIC" id="fig|993692.3.peg.942"/>
<dbReference type="SMART" id="SM00646">
    <property type="entry name" value="Ami_3"/>
    <property type="match status" value="1"/>
</dbReference>
<dbReference type="InterPro" id="IPR002508">
    <property type="entry name" value="MurNAc-LAA_cat"/>
</dbReference>
<accession>A0A0R2LN54</accession>
<sequence length="437" mass="47527">MKKIITFFIKNRILVAILLLLALSSWSTVALASANAVVVESNSVNVRVGPGLAYANMGQVKKGDKLAILAEKNKWYQVRLSGDKIGWVASWLIDNTDVSSTTNKVGIVKVPNTTVFKNADANSNVLGTIEQSQKVTIMYQESDWTQILYNGTAGWVKSAFIQGTQETSGSSTTSNTSNTTSDNDIKTVTVTQPNTKLRIDPDQNGRVIKTVKVGKQFDYLSKDGKWYKVRDSDGSIGYVASWVVTVSGTKSAVKSAATNISEATIVIDPGHGGDDSGAESKQSTYEKSFTLAYAKAIKQQLEQTGARVILTRSGDDSQSLGDRARLSSKKQADAFISLHFDSSAQADAGSGVTTYYYNKDKDGQLADSLNSQLKGLAIGNRGTAQKDLYVLHYNSQPSVLIELGYINSKEDYKYINSNTYKQQVAKDVTNGLKNYFK</sequence>
<dbReference type="GO" id="GO:0030288">
    <property type="term" value="C:outer membrane-bounded periplasmic space"/>
    <property type="evidence" value="ECO:0007669"/>
    <property type="project" value="TreeGrafter"/>
</dbReference>
<evidence type="ECO:0000313" key="6">
    <source>
        <dbReference type="EMBL" id="KRO00493.1"/>
    </source>
</evidence>
<protein>
    <submittedName>
        <fullName evidence="6">N-acetylmuramoyl-L-alanine amidase</fullName>
    </submittedName>
</protein>
<feature type="signal peptide" evidence="4">
    <location>
        <begin position="1"/>
        <end position="32"/>
    </location>
</feature>
<dbReference type="OrthoDB" id="9806267at2"/>
<evidence type="ECO:0000256" key="4">
    <source>
        <dbReference type="SAM" id="SignalP"/>
    </source>
</evidence>
<organism evidence="6 7">
    <name type="scientific">Companilactobacillus kimchiensis</name>
    <dbReference type="NCBI Taxonomy" id="993692"/>
    <lineage>
        <taxon>Bacteria</taxon>
        <taxon>Bacillati</taxon>
        <taxon>Bacillota</taxon>
        <taxon>Bacilli</taxon>
        <taxon>Lactobacillales</taxon>
        <taxon>Lactobacillaceae</taxon>
        <taxon>Companilactobacillus</taxon>
    </lineage>
</organism>
<evidence type="ECO:0000313" key="7">
    <source>
        <dbReference type="Proteomes" id="UP000051006"/>
    </source>
</evidence>
<proteinExistence type="predicted"/>
<keyword evidence="4" id="KW-0732">Signal</keyword>
<dbReference type="Gene3D" id="2.30.30.40">
    <property type="entry name" value="SH3 Domains"/>
    <property type="match status" value="3"/>
</dbReference>
<keyword evidence="1" id="KW-0378">Hydrolase</keyword>
<dbReference type="Pfam" id="PF08239">
    <property type="entry name" value="SH3_3"/>
    <property type="match status" value="3"/>
</dbReference>
<dbReference type="PANTHER" id="PTHR30404">
    <property type="entry name" value="N-ACETYLMURAMOYL-L-ALANINE AMIDASE"/>
    <property type="match status" value="1"/>
</dbReference>
<dbReference type="SUPFAM" id="SSF53187">
    <property type="entry name" value="Zn-dependent exopeptidases"/>
    <property type="match status" value="1"/>
</dbReference>
<dbReference type="GO" id="GO:0071555">
    <property type="term" value="P:cell wall organization"/>
    <property type="evidence" value="ECO:0007669"/>
    <property type="project" value="UniProtKB-KW"/>
</dbReference>
<feature type="chain" id="PRO_5006420043" evidence="4">
    <location>
        <begin position="33"/>
        <end position="437"/>
    </location>
</feature>
<dbReference type="Gene3D" id="3.40.630.40">
    <property type="entry name" value="Zn-dependent exopeptidases"/>
    <property type="match status" value="1"/>
</dbReference>
<evidence type="ECO:0000259" key="5">
    <source>
        <dbReference type="PROSITE" id="PS51781"/>
    </source>
</evidence>
<dbReference type="InterPro" id="IPR017293">
    <property type="entry name" value="N-acetylmuramoyl-L-ala_amidase"/>
</dbReference>
<dbReference type="SMART" id="SM00287">
    <property type="entry name" value="SH3b"/>
    <property type="match status" value="3"/>
</dbReference>
<feature type="domain" description="SH3b" evidence="5">
    <location>
        <begin position="100"/>
        <end position="165"/>
    </location>
</feature>
<gene>
    <name evidence="6" type="ORF">IV57_GL000929</name>
</gene>
<feature type="region of interest" description="Disordered" evidence="3">
    <location>
        <begin position="165"/>
        <end position="185"/>
    </location>
</feature>
<dbReference type="RefSeq" id="WP_057879767.1">
    <property type="nucleotide sequence ID" value="NZ_JQCF01000002.1"/>
</dbReference>